<sequence>MVSFFPPVLGLDVESRIALLEAAGFDRKAVLKMASSHPPSARLRCGELHCPARGGRLKAALKMASSHPPVPGYGVESRIALLRAAGCDRKAALKMASSSAGLRRE</sequence>
<dbReference type="EMBL" id="CAUYUJ010001957">
    <property type="protein sequence ID" value="CAK0798491.1"/>
    <property type="molecule type" value="Genomic_DNA"/>
</dbReference>
<protein>
    <submittedName>
        <fullName evidence="1">Uncharacterized protein</fullName>
    </submittedName>
</protein>
<organism evidence="1 2">
    <name type="scientific">Prorocentrum cordatum</name>
    <dbReference type="NCBI Taxonomy" id="2364126"/>
    <lineage>
        <taxon>Eukaryota</taxon>
        <taxon>Sar</taxon>
        <taxon>Alveolata</taxon>
        <taxon>Dinophyceae</taxon>
        <taxon>Prorocentrales</taxon>
        <taxon>Prorocentraceae</taxon>
        <taxon>Prorocentrum</taxon>
    </lineage>
</organism>
<dbReference type="Proteomes" id="UP001189429">
    <property type="component" value="Unassembled WGS sequence"/>
</dbReference>
<proteinExistence type="predicted"/>
<evidence type="ECO:0000313" key="1">
    <source>
        <dbReference type="EMBL" id="CAK0798491.1"/>
    </source>
</evidence>
<evidence type="ECO:0000313" key="2">
    <source>
        <dbReference type="Proteomes" id="UP001189429"/>
    </source>
</evidence>
<keyword evidence="2" id="KW-1185">Reference proteome</keyword>
<comment type="caution">
    <text evidence="1">The sequence shown here is derived from an EMBL/GenBank/DDBJ whole genome shotgun (WGS) entry which is preliminary data.</text>
</comment>
<reference evidence="1" key="1">
    <citation type="submission" date="2023-10" db="EMBL/GenBank/DDBJ databases">
        <authorList>
            <person name="Chen Y."/>
            <person name="Shah S."/>
            <person name="Dougan E. K."/>
            <person name="Thang M."/>
            <person name="Chan C."/>
        </authorList>
    </citation>
    <scope>NUCLEOTIDE SEQUENCE [LARGE SCALE GENOMIC DNA]</scope>
</reference>
<gene>
    <name evidence="1" type="ORF">PCOR1329_LOCUS7222</name>
</gene>
<accession>A0ABN9PYT8</accession>
<name>A0ABN9PYT8_9DINO</name>